<dbReference type="Ensembl" id="ENSPMRT00000009860.1">
    <property type="protein sequence ID" value="ENSPMRP00000009236.1"/>
    <property type="gene ID" value="ENSPMRG00000006210.1"/>
</dbReference>
<dbReference type="Gene3D" id="3.10.450.10">
    <property type="match status" value="1"/>
</dbReference>
<evidence type="ECO:0000256" key="5">
    <source>
        <dbReference type="ARBA" id="ARBA00022704"/>
    </source>
</evidence>
<dbReference type="PANTHER" id="PTHR11414">
    <property type="entry name" value="CYSTATIN FAMILY MEMBER"/>
    <property type="match status" value="1"/>
</dbReference>
<dbReference type="InterPro" id="IPR018073">
    <property type="entry name" value="Prot_inh_cystat_CS"/>
</dbReference>
<reference evidence="7 8" key="1">
    <citation type="journal article" date="2019" name="Proc. Natl. Acad. Sci. U.S.A.">
        <title>Regulatory changes in pterin and carotenoid genes underlie balanced color polymorphisms in the wall lizard.</title>
        <authorList>
            <person name="Andrade P."/>
            <person name="Pinho C."/>
            <person name="Perez I de Lanuza G."/>
            <person name="Afonso S."/>
            <person name="Brejcha J."/>
            <person name="Rubin C.J."/>
            <person name="Wallerman O."/>
            <person name="Pereira P."/>
            <person name="Sabatino S.J."/>
            <person name="Bellati A."/>
            <person name="Pellitteri-Rosa D."/>
            <person name="Bosakova Z."/>
            <person name="Bunikis I."/>
            <person name="Carretero M.A."/>
            <person name="Feiner N."/>
            <person name="Marsik P."/>
            <person name="Pauperio F."/>
            <person name="Salvi D."/>
            <person name="Soler L."/>
            <person name="While G.M."/>
            <person name="Uller T."/>
            <person name="Font E."/>
            <person name="Andersson L."/>
            <person name="Carneiro M."/>
        </authorList>
    </citation>
    <scope>NUCLEOTIDE SEQUENCE</scope>
</reference>
<name>A0A670IBZ7_PODMU</name>
<organism evidence="7 8">
    <name type="scientific">Podarcis muralis</name>
    <name type="common">Wall lizard</name>
    <name type="synonym">Lacerta muralis</name>
    <dbReference type="NCBI Taxonomy" id="64176"/>
    <lineage>
        <taxon>Eukaryota</taxon>
        <taxon>Metazoa</taxon>
        <taxon>Chordata</taxon>
        <taxon>Craniata</taxon>
        <taxon>Vertebrata</taxon>
        <taxon>Euteleostomi</taxon>
        <taxon>Lepidosauria</taxon>
        <taxon>Squamata</taxon>
        <taxon>Bifurcata</taxon>
        <taxon>Unidentata</taxon>
        <taxon>Episquamata</taxon>
        <taxon>Laterata</taxon>
        <taxon>Lacertibaenia</taxon>
        <taxon>Lacertidae</taxon>
        <taxon>Podarcis</taxon>
    </lineage>
</organism>
<evidence type="ECO:0000256" key="2">
    <source>
        <dbReference type="ARBA" id="ARBA00009403"/>
    </source>
</evidence>
<keyword evidence="3" id="KW-0963">Cytoplasm</keyword>
<reference evidence="7" key="2">
    <citation type="submission" date="2025-08" db="UniProtKB">
        <authorList>
            <consortium name="Ensembl"/>
        </authorList>
    </citation>
    <scope>IDENTIFICATION</scope>
</reference>
<dbReference type="InterPro" id="IPR000010">
    <property type="entry name" value="Cystatin_dom"/>
</dbReference>
<comment type="subcellular location">
    <subcellularLocation>
        <location evidence="1">Cytoplasm</location>
    </subcellularLocation>
</comment>
<evidence type="ECO:0000256" key="1">
    <source>
        <dbReference type="ARBA" id="ARBA00004496"/>
    </source>
</evidence>
<evidence type="ECO:0000256" key="3">
    <source>
        <dbReference type="ARBA" id="ARBA00022490"/>
    </source>
</evidence>
<keyword evidence="5" id="KW-0789">Thiol protease inhibitor</keyword>
<dbReference type="AlphaFoldDB" id="A0A670IBZ7"/>
<proteinExistence type="inferred from homology"/>
<reference evidence="7" key="3">
    <citation type="submission" date="2025-09" db="UniProtKB">
        <authorList>
            <consortium name="Ensembl"/>
        </authorList>
    </citation>
    <scope>IDENTIFICATION</scope>
</reference>
<dbReference type="Proteomes" id="UP000472272">
    <property type="component" value="Chromosome 4"/>
</dbReference>
<dbReference type="Pfam" id="PF00031">
    <property type="entry name" value="Cystatin"/>
    <property type="match status" value="1"/>
</dbReference>
<evidence type="ECO:0000313" key="7">
    <source>
        <dbReference type="Ensembl" id="ENSPMRP00000009236.1"/>
    </source>
</evidence>
<evidence type="ECO:0000259" key="6">
    <source>
        <dbReference type="Pfam" id="PF00031"/>
    </source>
</evidence>
<dbReference type="PRINTS" id="PR00295">
    <property type="entry name" value="STEFINA"/>
</dbReference>
<feature type="domain" description="Cystatin" evidence="6">
    <location>
        <begin position="20"/>
        <end position="57"/>
    </location>
</feature>
<dbReference type="GO" id="GO:0004869">
    <property type="term" value="F:cysteine-type endopeptidase inhibitor activity"/>
    <property type="evidence" value="ECO:0007669"/>
    <property type="project" value="UniProtKB-KW"/>
</dbReference>
<sequence>MKGFGGLVLSKSFAFFPQVKCQLEAKVNQAFNLFEVTEFRTQVVAGTNYFLKVSVSHDWT</sequence>
<dbReference type="GO" id="GO:0005829">
    <property type="term" value="C:cytosol"/>
    <property type="evidence" value="ECO:0007669"/>
    <property type="project" value="TreeGrafter"/>
</dbReference>
<evidence type="ECO:0000313" key="8">
    <source>
        <dbReference type="Proteomes" id="UP000472272"/>
    </source>
</evidence>
<dbReference type="InterPro" id="IPR046350">
    <property type="entry name" value="Cystatin_sf"/>
</dbReference>
<dbReference type="SUPFAM" id="SSF54403">
    <property type="entry name" value="Cystatin/monellin"/>
    <property type="match status" value="1"/>
</dbReference>
<comment type="similarity">
    <text evidence="2">Belongs to the cystatin family.</text>
</comment>
<evidence type="ECO:0000256" key="4">
    <source>
        <dbReference type="ARBA" id="ARBA00022690"/>
    </source>
</evidence>
<keyword evidence="4" id="KW-0646">Protease inhibitor</keyword>
<dbReference type="PROSITE" id="PS00287">
    <property type="entry name" value="CYSTATIN"/>
    <property type="match status" value="1"/>
</dbReference>
<protein>
    <recommendedName>
        <fullName evidence="6">Cystatin domain-containing protein</fullName>
    </recommendedName>
</protein>
<accession>A0A670IBZ7</accession>
<keyword evidence="8" id="KW-1185">Reference proteome</keyword>
<dbReference type="PANTHER" id="PTHR11414:SF21">
    <property type="entry name" value="CYSTATIN 14A, TANDEM DUPLICATE 1-RELATED"/>
    <property type="match status" value="1"/>
</dbReference>
<dbReference type="InterPro" id="IPR001713">
    <property type="entry name" value="Prot_inh_stefin"/>
</dbReference>